<reference evidence="1" key="2">
    <citation type="journal article" date="2022" name="New Phytol.">
        <title>Evolutionary transition to the ectomycorrhizal habit in the genomes of a hyperdiverse lineage of mushroom-forming fungi.</title>
        <authorList>
            <person name="Looney B."/>
            <person name="Miyauchi S."/>
            <person name="Morin E."/>
            <person name="Drula E."/>
            <person name="Courty P.E."/>
            <person name="Kohler A."/>
            <person name="Kuo A."/>
            <person name="LaButti K."/>
            <person name="Pangilinan J."/>
            <person name="Lipzen A."/>
            <person name="Riley R."/>
            <person name="Andreopoulos W."/>
            <person name="He G."/>
            <person name="Johnson J."/>
            <person name="Nolan M."/>
            <person name="Tritt A."/>
            <person name="Barry K.W."/>
            <person name="Grigoriev I.V."/>
            <person name="Nagy L.G."/>
            <person name="Hibbett D."/>
            <person name="Henrissat B."/>
            <person name="Matheny P.B."/>
            <person name="Labbe J."/>
            <person name="Martin F.M."/>
        </authorList>
    </citation>
    <scope>NUCLEOTIDE SEQUENCE</scope>
    <source>
        <strain evidence="1">EC-137</strain>
    </source>
</reference>
<dbReference type="EMBL" id="MU273596">
    <property type="protein sequence ID" value="KAI0031023.1"/>
    <property type="molecule type" value="Genomic_DNA"/>
</dbReference>
<sequence>DGSLDLNPEYQRAVVWPEKKQVGLVDSVLRSFHIPPLIFGIWPRCLVSVHCG</sequence>
<gene>
    <name evidence="1" type="ORF">K488DRAFT_52980</name>
</gene>
<comment type="caution">
    <text evidence="1">The sequence shown here is derived from an EMBL/GenBank/DDBJ whole genome shotgun (WGS) entry which is preliminary data.</text>
</comment>
<evidence type="ECO:0000313" key="2">
    <source>
        <dbReference type="Proteomes" id="UP000814128"/>
    </source>
</evidence>
<protein>
    <submittedName>
        <fullName evidence="1">Uncharacterized protein</fullName>
    </submittedName>
</protein>
<dbReference type="Proteomes" id="UP000814128">
    <property type="component" value="Unassembled WGS sequence"/>
</dbReference>
<reference evidence="1" key="1">
    <citation type="submission" date="2021-02" db="EMBL/GenBank/DDBJ databases">
        <authorList>
            <consortium name="DOE Joint Genome Institute"/>
            <person name="Ahrendt S."/>
            <person name="Looney B.P."/>
            <person name="Miyauchi S."/>
            <person name="Morin E."/>
            <person name="Drula E."/>
            <person name="Courty P.E."/>
            <person name="Chicoki N."/>
            <person name="Fauchery L."/>
            <person name="Kohler A."/>
            <person name="Kuo A."/>
            <person name="Labutti K."/>
            <person name="Pangilinan J."/>
            <person name="Lipzen A."/>
            <person name="Riley R."/>
            <person name="Andreopoulos W."/>
            <person name="He G."/>
            <person name="Johnson J."/>
            <person name="Barry K.W."/>
            <person name="Grigoriev I.V."/>
            <person name="Nagy L."/>
            <person name="Hibbett D."/>
            <person name="Henrissat B."/>
            <person name="Matheny P.B."/>
            <person name="Labbe J."/>
            <person name="Martin F."/>
        </authorList>
    </citation>
    <scope>NUCLEOTIDE SEQUENCE</scope>
    <source>
        <strain evidence="1">EC-137</strain>
    </source>
</reference>
<organism evidence="1 2">
    <name type="scientific">Vararia minispora EC-137</name>
    <dbReference type="NCBI Taxonomy" id="1314806"/>
    <lineage>
        <taxon>Eukaryota</taxon>
        <taxon>Fungi</taxon>
        <taxon>Dikarya</taxon>
        <taxon>Basidiomycota</taxon>
        <taxon>Agaricomycotina</taxon>
        <taxon>Agaricomycetes</taxon>
        <taxon>Russulales</taxon>
        <taxon>Lachnocladiaceae</taxon>
        <taxon>Vararia</taxon>
    </lineage>
</organism>
<name>A0ACB8QHH1_9AGAM</name>
<proteinExistence type="predicted"/>
<evidence type="ECO:0000313" key="1">
    <source>
        <dbReference type="EMBL" id="KAI0031023.1"/>
    </source>
</evidence>
<feature type="non-terminal residue" evidence="1">
    <location>
        <position position="1"/>
    </location>
</feature>
<accession>A0ACB8QHH1</accession>
<keyword evidence="2" id="KW-1185">Reference proteome</keyword>